<dbReference type="Proteomes" id="UP001346149">
    <property type="component" value="Unassembled WGS sequence"/>
</dbReference>
<protein>
    <submittedName>
        <fullName evidence="2">Uncharacterized protein</fullName>
    </submittedName>
</protein>
<feature type="region of interest" description="Disordered" evidence="1">
    <location>
        <begin position="1"/>
        <end position="27"/>
    </location>
</feature>
<name>A0AAN7RG26_TRANT</name>
<evidence type="ECO:0000313" key="3">
    <source>
        <dbReference type="Proteomes" id="UP001346149"/>
    </source>
</evidence>
<reference evidence="2 3" key="1">
    <citation type="journal article" date="2023" name="Hortic Res">
        <title>Pangenome of water caltrop reveals structural variations and asymmetric subgenome divergence after allopolyploidization.</title>
        <authorList>
            <person name="Zhang X."/>
            <person name="Chen Y."/>
            <person name="Wang L."/>
            <person name="Yuan Y."/>
            <person name="Fang M."/>
            <person name="Shi L."/>
            <person name="Lu R."/>
            <person name="Comes H.P."/>
            <person name="Ma Y."/>
            <person name="Chen Y."/>
            <person name="Huang G."/>
            <person name="Zhou Y."/>
            <person name="Zheng Z."/>
            <person name="Qiu Y."/>
        </authorList>
    </citation>
    <scope>NUCLEOTIDE SEQUENCE [LARGE SCALE GENOMIC DNA]</scope>
    <source>
        <strain evidence="2">F231</strain>
    </source>
</reference>
<gene>
    <name evidence="2" type="ORF">SAY86_000975</name>
</gene>
<dbReference type="EMBL" id="JAXQNO010000002">
    <property type="protein sequence ID" value="KAK4802772.1"/>
    <property type="molecule type" value="Genomic_DNA"/>
</dbReference>
<accession>A0AAN7RG26</accession>
<sequence>MHDAGERCPQQYRHIHPMRSPGSLARPSTLASAGLSVSRFRGHSRLEMVSRDLPLSLAQVAEGS</sequence>
<keyword evidence="3" id="KW-1185">Reference proteome</keyword>
<comment type="caution">
    <text evidence="2">The sequence shown here is derived from an EMBL/GenBank/DDBJ whole genome shotgun (WGS) entry which is preliminary data.</text>
</comment>
<evidence type="ECO:0000256" key="1">
    <source>
        <dbReference type="SAM" id="MobiDB-lite"/>
    </source>
</evidence>
<dbReference type="AlphaFoldDB" id="A0AAN7RG26"/>
<organism evidence="2 3">
    <name type="scientific">Trapa natans</name>
    <name type="common">Water chestnut</name>
    <dbReference type="NCBI Taxonomy" id="22666"/>
    <lineage>
        <taxon>Eukaryota</taxon>
        <taxon>Viridiplantae</taxon>
        <taxon>Streptophyta</taxon>
        <taxon>Embryophyta</taxon>
        <taxon>Tracheophyta</taxon>
        <taxon>Spermatophyta</taxon>
        <taxon>Magnoliopsida</taxon>
        <taxon>eudicotyledons</taxon>
        <taxon>Gunneridae</taxon>
        <taxon>Pentapetalae</taxon>
        <taxon>rosids</taxon>
        <taxon>malvids</taxon>
        <taxon>Myrtales</taxon>
        <taxon>Lythraceae</taxon>
        <taxon>Trapa</taxon>
    </lineage>
</organism>
<proteinExistence type="predicted"/>
<evidence type="ECO:0000313" key="2">
    <source>
        <dbReference type="EMBL" id="KAK4802772.1"/>
    </source>
</evidence>